<dbReference type="PANTHER" id="PTHR46010">
    <property type="entry name" value="PROTEIN IWS1 HOMOLOG"/>
    <property type="match status" value="1"/>
</dbReference>
<dbReference type="InterPro" id="IPR035441">
    <property type="entry name" value="TFIIS/LEDGF_dom_sf"/>
</dbReference>
<proteinExistence type="predicted"/>
<dbReference type="InterPro" id="IPR051037">
    <property type="entry name" value="RNAPII_TF_IWS1"/>
</dbReference>
<feature type="compositionally biased region" description="Basic and acidic residues" evidence="1">
    <location>
        <begin position="210"/>
        <end position="221"/>
    </location>
</feature>
<sequence>MLAAADAPARDDRPESPPMRILSVRSLADESSYIYAPLEERIPIGSADVSGGNQPPLYIFNPVRRRSDLPLSGAVNPALYTPDSKSGDSQTDFSCTSNPLVPENAAFEPFIPLKKIKEEIESETPLSTDKDSRPTADDRAAGHGSNSLPETTTKKSRKTKSPERRDLLGRKENASTPTTACEDLRDPEDGSQFYFEFDPYSSPFDDSDEERAHEVERTLEGVNHKNFTTGILRELDVHNSGDNGEPRGRLESDHSYSKPNHEHPTLTPEESLGTRLESSPRTTSPSGNAPVPKLIVRLPKKMVCDRGNKQRGIRKPARRRRKNSSSSNNSTDTSSGISAGSRIPETAEERSQRQKHLLNERKITESMIILTKMRNVMSQARSGSLNSGTAMRDKLFFLENLSQYLRRNDFSKEPLNRSILNAMAEWLSPLPNGNLPPLKLRSRLVNLLRDLNRTTPAQVFQSSSIEGVLILLMNHPKESAKNKALEWQLVNSWS</sequence>
<feature type="compositionally biased region" description="Basic and acidic residues" evidence="1">
    <location>
        <begin position="160"/>
        <end position="173"/>
    </location>
</feature>
<feature type="compositionally biased region" description="Basic and acidic residues" evidence="1">
    <location>
        <begin position="128"/>
        <end position="141"/>
    </location>
</feature>
<dbReference type="GO" id="GO:0016973">
    <property type="term" value="P:poly(A)+ mRNA export from nucleus"/>
    <property type="evidence" value="ECO:0007669"/>
    <property type="project" value="TreeGrafter"/>
</dbReference>
<dbReference type="Gene3D" id="1.20.930.10">
    <property type="entry name" value="Conserved domain common to transcription factors TFIIS, elongin A, CRSP70"/>
    <property type="match status" value="1"/>
</dbReference>
<protein>
    <submittedName>
        <fullName evidence="3">Protein IWS1 homolog</fullName>
    </submittedName>
</protein>
<dbReference type="PANTHER" id="PTHR46010:SF1">
    <property type="entry name" value="PROTEIN IWS1 HOMOLOG"/>
    <property type="match status" value="1"/>
</dbReference>
<evidence type="ECO:0000313" key="2">
    <source>
        <dbReference type="Proteomes" id="UP000694867"/>
    </source>
</evidence>
<feature type="region of interest" description="Disordered" evidence="1">
    <location>
        <begin position="233"/>
        <end position="359"/>
    </location>
</feature>
<evidence type="ECO:0000313" key="3">
    <source>
        <dbReference type="RefSeq" id="XP_018495248.1"/>
    </source>
</evidence>
<feature type="compositionally biased region" description="Basic residues" evidence="1">
    <location>
        <begin position="309"/>
        <end position="323"/>
    </location>
</feature>
<feature type="compositionally biased region" description="Polar residues" evidence="1">
    <location>
        <begin position="276"/>
        <end position="287"/>
    </location>
</feature>
<dbReference type="Proteomes" id="UP000694867">
    <property type="component" value="Unplaced"/>
</dbReference>
<feature type="compositionally biased region" description="Low complexity" evidence="1">
    <location>
        <begin position="324"/>
        <end position="335"/>
    </location>
</feature>
<feature type="compositionally biased region" description="Low complexity" evidence="1">
    <location>
        <begin position="195"/>
        <end position="204"/>
    </location>
</feature>
<dbReference type="KEGG" id="goe:100898990"/>
<gene>
    <name evidence="3" type="primary">LOC100898990</name>
</gene>
<name>A0AAJ7L453_9ACAR</name>
<feature type="region of interest" description="Disordered" evidence="1">
    <location>
        <begin position="1"/>
        <end position="20"/>
    </location>
</feature>
<feature type="compositionally biased region" description="Polar residues" evidence="1">
    <location>
        <begin position="83"/>
        <end position="99"/>
    </location>
</feature>
<dbReference type="AlphaFoldDB" id="A0AAJ7L453"/>
<feature type="compositionally biased region" description="Basic and acidic residues" evidence="1">
    <location>
        <begin position="345"/>
        <end position="359"/>
    </location>
</feature>
<feature type="region of interest" description="Disordered" evidence="1">
    <location>
        <begin position="118"/>
        <end position="221"/>
    </location>
</feature>
<organism evidence="2 3">
    <name type="scientific">Galendromus occidentalis</name>
    <name type="common">western predatory mite</name>
    <dbReference type="NCBI Taxonomy" id="34638"/>
    <lineage>
        <taxon>Eukaryota</taxon>
        <taxon>Metazoa</taxon>
        <taxon>Ecdysozoa</taxon>
        <taxon>Arthropoda</taxon>
        <taxon>Chelicerata</taxon>
        <taxon>Arachnida</taxon>
        <taxon>Acari</taxon>
        <taxon>Parasitiformes</taxon>
        <taxon>Mesostigmata</taxon>
        <taxon>Gamasina</taxon>
        <taxon>Phytoseioidea</taxon>
        <taxon>Phytoseiidae</taxon>
        <taxon>Typhlodrominae</taxon>
        <taxon>Galendromus</taxon>
    </lineage>
</organism>
<evidence type="ECO:0000256" key="1">
    <source>
        <dbReference type="SAM" id="MobiDB-lite"/>
    </source>
</evidence>
<reference evidence="3" key="1">
    <citation type="submission" date="2025-08" db="UniProtKB">
        <authorList>
            <consortium name="RefSeq"/>
        </authorList>
    </citation>
    <scope>IDENTIFICATION</scope>
</reference>
<dbReference type="RefSeq" id="XP_018495248.1">
    <property type="nucleotide sequence ID" value="XM_018639732.1"/>
</dbReference>
<dbReference type="GeneID" id="100898990"/>
<dbReference type="GO" id="GO:0005634">
    <property type="term" value="C:nucleus"/>
    <property type="evidence" value="ECO:0007669"/>
    <property type="project" value="TreeGrafter"/>
</dbReference>
<feature type="region of interest" description="Disordered" evidence="1">
    <location>
        <begin position="70"/>
        <end position="102"/>
    </location>
</feature>
<accession>A0AAJ7L453</accession>
<keyword evidence="2" id="KW-1185">Reference proteome</keyword>
<feature type="compositionally biased region" description="Basic and acidic residues" evidence="1">
    <location>
        <begin position="233"/>
        <end position="264"/>
    </location>
</feature>